<evidence type="ECO:0000313" key="2">
    <source>
        <dbReference type="Proteomes" id="UP000016843"/>
    </source>
</evidence>
<reference evidence="1 2" key="1">
    <citation type="journal article" date="2013" name="Genome Announc.">
        <title>Draft Genome Sequence of the Psychrophilic and Alkaliphilic Rhodonellum psychrophilum Strain GCM71T.</title>
        <authorList>
            <person name="Hauptmann A.L."/>
            <person name="Glaring M.A."/>
            <person name="Hallin P.F."/>
            <person name="Prieme A."/>
            <person name="Stougaard P."/>
        </authorList>
    </citation>
    <scope>NUCLEOTIDE SEQUENCE [LARGE SCALE GENOMIC DNA]</scope>
    <source>
        <strain evidence="1 2">GCM71</strain>
    </source>
</reference>
<sequence>MKLQENQTIWRIMNTTDRWMSKFVKDWLIAKQFWVGIE</sequence>
<protein>
    <submittedName>
        <fullName evidence="1">Uncharacterized protein</fullName>
    </submittedName>
</protein>
<accession>U5BZX9</accession>
<dbReference type="EMBL" id="AWXR01000050">
    <property type="protein sequence ID" value="ERM81457.1"/>
    <property type="molecule type" value="Genomic_DNA"/>
</dbReference>
<dbReference type="Proteomes" id="UP000016843">
    <property type="component" value="Unassembled WGS sequence"/>
</dbReference>
<dbReference type="AlphaFoldDB" id="U5BZX9"/>
<proteinExistence type="predicted"/>
<keyword evidence="2" id="KW-1185">Reference proteome</keyword>
<organism evidence="1 2">
    <name type="scientific">Rhodonellum psychrophilum GCM71 = DSM 17998</name>
    <dbReference type="NCBI Taxonomy" id="1123057"/>
    <lineage>
        <taxon>Bacteria</taxon>
        <taxon>Pseudomonadati</taxon>
        <taxon>Bacteroidota</taxon>
        <taxon>Cytophagia</taxon>
        <taxon>Cytophagales</taxon>
        <taxon>Cytophagaceae</taxon>
        <taxon>Rhodonellum</taxon>
    </lineage>
</organism>
<comment type="caution">
    <text evidence="1">The sequence shown here is derived from an EMBL/GenBank/DDBJ whole genome shotgun (WGS) entry which is preliminary data.</text>
</comment>
<name>U5BZX9_9BACT</name>
<evidence type="ECO:0000313" key="1">
    <source>
        <dbReference type="EMBL" id="ERM81457.1"/>
    </source>
</evidence>
<gene>
    <name evidence="1" type="ORF">P872_09915</name>
</gene>